<dbReference type="PROSITE" id="PS00370">
    <property type="entry name" value="PEP_ENZYMES_PHOS_SITE"/>
    <property type="match status" value="1"/>
</dbReference>
<evidence type="ECO:0000313" key="14">
    <source>
        <dbReference type="EMBL" id="QEE17964.1"/>
    </source>
</evidence>
<gene>
    <name evidence="14" type="primary">ppdK</name>
    <name evidence="14" type="ORF">DSAG12_03802</name>
</gene>
<keyword evidence="5 10" id="KW-0479">Metal-binding</keyword>
<evidence type="ECO:0000313" key="15">
    <source>
        <dbReference type="Proteomes" id="UP000321408"/>
    </source>
</evidence>
<keyword evidence="14" id="KW-0670">Pyruvate</keyword>
<dbReference type="InterPro" id="IPR010121">
    <property type="entry name" value="Pyruvate_phosphate_dikinase"/>
</dbReference>
<dbReference type="InterPro" id="IPR018274">
    <property type="entry name" value="PEP_util_AS"/>
</dbReference>
<dbReference type="NCBIfam" id="TIGR01828">
    <property type="entry name" value="pyru_phos_dikin"/>
    <property type="match status" value="1"/>
</dbReference>
<dbReference type="Pfam" id="PF01326">
    <property type="entry name" value="PPDK_N"/>
    <property type="match status" value="2"/>
</dbReference>
<dbReference type="SUPFAM" id="SSF51621">
    <property type="entry name" value="Phosphoenolpyruvate/pyruvate domain"/>
    <property type="match status" value="1"/>
</dbReference>
<feature type="domain" description="PEP-utilising enzyme mobile" evidence="11">
    <location>
        <begin position="423"/>
        <end position="505"/>
    </location>
</feature>
<dbReference type="Gene3D" id="3.30.1490.20">
    <property type="entry name" value="ATP-grasp fold, A domain"/>
    <property type="match status" value="1"/>
</dbReference>
<evidence type="ECO:0000256" key="10">
    <source>
        <dbReference type="PIRSR" id="PIRSR000853-3"/>
    </source>
</evidence>
<evidence type="ECO:0000256" key="1">
    <source>
        <dbReference type="ARBA" id="ARBA00001946"/>
    </source>
</evidence>
<dbReference type="GO" id="GO:0005524">
    <property type="term" value="F:ATP binding"/>
    <property type="evidence" value="ECO:0007669"/>
    <property type="project" value="UniProtKB-KW"/>
</dbReference>
<dbReference type="GeneID" id="41331770"/>
<dbReference type="EC" id="2.7.9.1" evidence="3"/>
<dbReference type="SUPFAM" id="SSF56059">
    <property type="entry name" value="Glutathione synthetase ATP-binding domain-like"/>
    <property type="match status" value="1"/>
</dbReference>
<dbReference type="RefSeq" id="WP_147664841.1">
    <property type="nucleotide sequence ID" value="NZ_CP042905.2"/>
</dbReference>
<dbReference type="EMBL" id="CP042905">
    <property type="protein sequence ID" value="QEE17964.1"/>
    <property type="molecule type" value="Genomic_DNA"/>
</dbReference>
<dbReference type="Gene3D" id="3.20.20.60">
    <property type="entry name" value="Phosphoenolpyruvate-binding domains"/>
    <property type="match status" value="1"/>
</dbReference>
<dbReference type="KEGG" id="psyt:DSAG12_03802"/>
<dbReference type="PANTHER" id="PTHR22931:SF9">
    <property type="entry name" value="PYRUVATE, PHOSPHATE DIKINASE 1, CHLOROPLASTIC"/>
    <property type="match status" value="1"/>
</dbReference>
<protein>
    <recommendedName>
        <fullName evidence="3">pyruvate, phosphate dikinase</fullName>
        <ecNumber evidence="3">2.7.9.1</ecNumber>
    </recommendedName>
</protein>
<dbReference type="AlphaFoldDB" id="A0A5B9DFQ8"/>
<evidence type="ECO:0000256" key="9">
    <source>
        <dbReference type="ARBA" id="ARBA00022842"/>
    </source>
</evidence>
<feature type="domain" description="Pyruvate phosphate dikinase AMP/ATP-binding" evidence="12">
    <location>
        <begin position="301"/>
        <end position="357"/>
    </location>
</feature>
<evidence type="ECO:0000259" key="13">
    <source>
        <dbReference type="Pfam" id="PF02896"/>
    </source>
</evidence>
<dbReference type="InterPro" id="IPR013815">
    <property type="entry name" value="ATP_grasp_subdomain_1"/>
</dbReference>
<organism evidence="14 15">
    <name type="scientific">Promethearchaeum syntrophicum</name>
    <dbReference type="NCBI Taxonomy" id="2594042"/>
    <lineage>
        <taxon>Archaea</taxon>
        <taxon>Promethearchaeati</taxon>
        <taxon>Promethearchaeota</taxon>
        <taxon>Promethearchaeia</taxon>
        <taxon>Promethearchaeales</taxon>
        <taxon>Promethearchaeaceae</taxon>
        <taxon>Promethearchaeum</taxon>
    </lineage>
</organism>
<dbReference type="PANTHER" id="PTHR22931">
    <property type="entry name" value="PHOSPHOENOLPYRUVATE DIKINASE-RELATED"/>
    <property type="match status" value="1"/>
</dbReference>
<keyword evidence="7" id="KW-0418">Kinase</keyword>
<evidence type="ECO:0000256" key="5">
    <source>
        <dbReference type="ARBA" id="ARBA00022723"/>
    </source>
</evidence>
<dbReference type="PROSITE" id="PS00742">
    <property type="entry name" value="PEP_ENZYMES_2"/>
    <property type="match status" value="1"/>
</dbReference>
<evidence type="ECO:0000259" key="12">
    <source>
        <dbReference type="Pfam" id="PF01326"/>
    </source>
</evidence>
<dbReference type="Gene3D" id="3.50.30.10">
    <property type="entry name" value="Phosphohistidine domain"/>
    <property type="match status" value="1"/>
</dbReference>
<feature type="binding site" evidence="10">
    <location>
        <position position="780"/>
    </location>
    <ligand>
        <name>Mg(2+)</name>
        <dbReference type="ChEBI" id="CHEBI:18420"/>
    </ligand>
</feature>
<dbReference type="Gene3D" id="1.20.80.30">
    <property type="match status" value="1"/>
</dbReference>
<evidence type="ECO:0000256" key="8">
    <source>
        <dbReference type="ARBA" id="ARBA00022840"/>
    </source>
</evidence>
<evidence type="ECO:0000256" key="3">
    <source>
        <dbReference type="ARBA" id="ARBA00011994"/>
    </source>
</evidence>
<dbReference type="GO" id="GO:0050242">
    <property type="term" value="F:pyruvate, phosphate dikinase activity"/>
    <property type="evidence" value="ECO:0007669"/>
    <property type="project" value="UniProtKB-EC"/>
</dbReference>
<dbReference type="GO" id="GO:0046872">
    <property type="term" value="F:metal ion binding"/>
    <property type="evidence" value="ECO:0007669"/>
    <property type="project" value="UniProtKB-KW"/>
</dbReference>
<reference evidence="14 15" key="2">
    <citation type="journal article" date="2024" name="Int. J. Syst. Evol. Microbiol.">
        <title>Promethearchaeum syntrophicum gen. nov., sp. nov., an anaerobic, obligately syntrophic archaeon, the first isolate of the lineage 'Asgard' archaea, and proposal of the new archaeal phylum Promethearchaeota phyl. nov. and kingdom Promethearchaeati regn. nov.</title>
        <authorList>
            <person name="Imachi H."/>
            <person name="Nobu M.K."/>
            <person name="Kato S."/>
            <person name="Takaki Y."/>
            <person name="Miyazaki M."/>
            <person name="Miyata M."/>
            <person name="Ogawara M."/>
            <person name="Saito Y."/>
            <person name="Sakai S."/>
            <person name="Tahara Y.O."/>
            <person name="Takano Y."/>
            <person name="Tasumi E."/>
            <person name="Uematsu K."/>
            <person name="Yoshimura T."/>
            <person name="Itoh T."/>
            <person name="Ohkuma M."/>
            <person name="Takai K."/>
        </authorList>
    </citation>
    <scope>NUCLEOTIDE SEQUENCE [LARGE SCALE GENOMIC DNA]</scope>
    <source>
        <strain evidence="14 15">MK-D1</strain>
    </source>
</reference>
<evidence type="ECO:0000256" key="2">
    <source>
        <dbReference type="ARBA" id="ARBA00007837"/>
    </source>
</evidence>
<evidence type="ECO:0000256" key="6">
    <source>
        <dbReference type="ARBA" id="ARBA00022741"/>
    </source>
</evidence>
<dbReference type="SUPFAM" id="SSF52009">
    <property type="entry name" value="Phosphohistidine domain"/>
    <property type="match status" value="1"/>
</dbReference>
<evidence type="ECO:0000256" key="4">
    <source>
        <dbReference type="ARBA" id="ARBA00022679"/>
    </source>
</evidence>
<feature type="binding site" evidence="10">
    <location>
        <position position="756"/>
    </location>
    <ligand>
        <name>Mg(2+)</name>
        <dbReference type="ChEBI" id="CHEBI:18420"/>
    </ligand>
</feature>
<keyword evidence="6" id="KW-0547">Nucleotide-binding</keyword>
<keyword evidence="8" id="KW-0067">ATP-binding</keyword>
<feature type="domain" description="Pyruvate phosphate dikinase AMP/ATP-binding" evidence="12">
    <location>
        <begin position="61"/>
        <end position="291"/>
    </location>
</feature>
<keyword evidence="4 14" id="KW-0808">Transferase</keyword>
<dbReference type="PIRSF" id="PIRSF000853">
    <property type="entry name" value="PPDK"/>
    <property type="match status" value="1"/>
</dbReference>
<evidence type="ECO:0000256" key="7">
    <source>
        <dbReference type="ARBA" id="ARBA00022777"/>
    </source>
</evidence>
<dbReference type="OrthoDB" id="23397at2157"/>
<dbReference type="InterPro" id="IPR036637">
    <property type="entry name" value="Phosphohistidine_dom_sf"/>
</dbReference>
<dbReference type="GO" id="GO:0016301">
    <property type="term" value="F:kinase activity"/>
    <property type="evidence" value="ECO:0007669"/>
    <property type="project" value="UniProtKB-KW"/>
</dbReference>
<dbReference type="InterPro" id="IPR000121">
    <property type="entry name" value="PEP_util_C"/>
</dbReference>
<dbReference type="InterPro" id="IPR040442">
    <property type="entry name" value="Pyrv_kinase-like_dom_sf"/>
</dbReference>
<dbReference type="InterPro" id="IPR015813">
    <property type="entry name" value="Pyrv/PenolPyrv_kinase-like_dom"/>
</dbReference>
<proteinExistence type="inferred from homology"/>
<dbReference type="Pfam" id="PF02896">
    <property type="entry name" value="PEP-utilizers_C"/>
    <property type="match status" value="1"/>
</dbReference>
<reference evidence="14 15" key="1">
    <citation type="journal article" date="2020" name="Nature">
        <title>Isolation of an archaeon at the prokaryote-eukaryote interface.</title>
        <authorList>
            <person name="Imachi H."/>
            <person name="Nobu M.K."/>
            <person name="Nakahara N."/>
            <person name="Morono Y."/>
            <person name="Ogawara M."/>
            <person name="Takaki Y."/>
            <person name="Takano Y."/>
            <person name="Uematsu K."/>
            <person name="Ikuta T."/>
            <person name="Ito M."/>
            <person name="Matsui Y."/>
            <person name="Miyazaki M."/>
            <person name="Murata K."/>
            <person name="Saito Y."/>
            <person name="Sakai S."/>
            <person name="Song C."/>
            <person name="Tasumi E."/>
            <person name="Yamanaka Y."/>
            <person name="Yamaguchi T."/>
            <person name="Kamagata Y."/>
            <person name="Tamaki H."/>
            <person name="Takai K."/>
        </authorList>
    </citation>
    <scope>NUCLEOTIDE SEQUENCE [LARGE SCALE GENOMIC DNA]</scope>
    <source>
        <strain evidence="14 15">MK-D1</strain>
    </source>
</reference>
<keyword evidence="15" id="KW-1185">Reference proteome</keyword>
<sequence>MAEKIVYMFDEVDPSKFSSTEDLKIHFGGKGAGLANMTLLGLPIPYGFTIPCKYSLSYAETNKWPDHLKDQINESIAKLEKKSGYIFGDIEKPLLLSIRSGAPISMPGMMDTVLNLGMSKAIAEKMAEKNARFAWDSWRRFIMSFSDIVKETGREPYDEIMDEFKESRGKKLDIELNADEMKDLGELYLKKFHELLDKDFPEDPWEQLYASINAVFNSWNSERAVAYRKMNKIPNYGTAVNVMRMVFGNLNDKSGTGVLFTRSPMDGEHKVMGEYLINAQGEDVVAGVRTPISMEELKEEQPDIVKQIFELANLLENHYKDMQDCEITVEDGKLFFLQTRTGKRTAGAAVKIAIDMLDDKIIDEETAVLRVAPEKIEELLHKRISPNEKKLPIVRGFNASPGAVTGRAIFDCGRAIEEKRANQRIILVRKETKPEDFPGMIASIGILTSRGGKTCHAAVVARGIGLPAIVGAGELEIDEEKRTASVGGEVKFKEGDLISIDGITGNVYIGEVEVVDPEITGEFSRYLVMCDKYRKLGVRTNADTPQMALDALKNGAEGIGLCRTERMFNAKDRLPKVVDMIVAENLDKREKALDKLLPLQRQDFIDIFKVMDGKPVTVRLLDPPLHEFLPDYKSMVVEFTELRVKGDKGKRFKELEFMLKKYEELKEENAMLGHRGVRLGNTHPEIYKMQVKALIEALIESQKAGVDVHLEIMLPLVSHVNEFIRLKELLKPMAEEMLENADLVPKNPIQWGTMIEIPRAALTAGEIAKEAEFFSFGTNDLTQMTFGFSRDDVEAKFLTKYIDEIYPPIMKDNPFEHIDIEGVGKLIEITVVDGRKARPGIHVGICGEVGGDPHSIQFLHDVGLDYVSCSPFRVPVARVAAAHAAILDKKNV</sequence>
<feature type="domain" description="PEP-utilising enzyme C-terminal" evidence="13">
    <location>
        <begin position="528"/>
        <end position="884"/>
    </location>
</feature>
<accession>A0A5B9DFQ8</accession>
<dbReference type="InterPro" id="IPR008279">
    <property type="entry name" value="PEP-util_enz_mobile_dom"/>
</dbReference>
<dbReference type="Gene3D" id="3.30.470.20">
    <property type="entry name" value="ATP-grasp fold, B domain"/>
    <property type="match status" value="1"/>
</dbReference>
<comment type="cofactor">
    <cofactor evidence="1 10">
        <name>Mg(2+)</name>
        <dbReference type="ChEBI" id="CHEBI:18420"/>
    </cofactor>
</comment>
<dbReference type="Pfam" id="PF00391">
    <property type="entry name" value="PEP-utilizers"/>
    <property type="match status" value="1"/>
</dbReference>
<keyword evidence="9 10" id="KW-0460">Magnesium</keyword>
<name>A0A5B9DFQ8_9ARCH</name>
<dbReference type="Proteomes" id="UP000321408">
    <property type="component" value="Chromosome"/>
</dbReference>
<dbReference type="InterPro" id="IPR002192">
    <property type="entry name" value="PPDK_AMP/ATP-bd"/>
</dbReference>
<dbReference type="InterPro" id="IPR023151">
    <property type="entry name" value="PEP_util_CS"/>
</dbReference>
<evidence type="ECO:0000259" key="11">
    <source>
        <dbReference type="Pfam" id="PF00391"/>
    </source>
</evidence>
<comment type="similarity">
    <text evidence="2">Belongs to the PEP-utilizing enzyme family.</text>
</comment>
<dbReference type="Gene3D" id="1.10.189.10">
    <property type="entry name" value="Pyruvate Phosphate Dikinase, domain 2"/>
    <property type="match status" value="1"/>
</dbReference>